<protein>
    <submittedName>
        <fullName evidence="4">Serine/threonine-protein kinase pakG-like</fullName>
    </submittedName>
</protein>
<dbReference type="PANTHER" id="PTHR33179">
    <property type="entry name" value="VQ MOTIF-CONTAINING PROTEIN"/>
    <property type="match status" value="1"/>
</dbReference>
<dbReference type="AlphaFoldDB" id="A0A8B7CBE5"/>
<evidence type="ECO:0000259" key="2">
    <source>
        <dbReference type="Pfam" id="PF05678"/>
    </source>
</evidence>
<dbReference type="OrthoDB" id="780193at2759"/>
<reference evidence="3" key="1">
    <citation type="journal article" date="2019" name="Nat. Commun.">
        <title>Genome-wide association mapping of date palm fruit traits.</title>
        <authorList>
            <person name="Hazzouri K.M."/>
            <person name="Gros-Balthazard M."/>
            <person name="Flowers J.M."/>
            <person name="Copetti D."/>
            <person name="Lemansour A."/>
            <person name="Lebrun M."/>
            <person name="Masmoudi K."/>
            <person name="Ferrand S."/>
            <person name="Dhar M.I."/>
            <person name="Fresquez Z.A."/>
            <person name="Rosas U."/>
            <person name="Zhang J."/>
            <person name="Talag J."/>
            <person name="Lee S."/>
            <person name="Kudrna D."/>
            <person name="Powell R.F."/>
            <person name="Leitch I.J."/>
            <person name="Krueger R.R."/>
            <person name="Wing R.A."/>
            <person name="Amiri K.M.A."/>
            <person name="Purugganan M.D."/>
        </authorList>
    </citation>
    <scope>NUCLEOTIDE SEQUENCE [LARGE SCALE GENOMIC DNA]</scope>
    <source>
        <strain evidence="3">cv. Khalas</strain>
    </source>
</reference>
<dbReference type="KEGG" id="pda:103711263"/>
<reference evidence="4" key="2">
    <citation type="submission" date="2025-08" db="UniProtKB">
        <authorList>
            <consortium name="RefSeq"/>
        </authorList>
    </citation>
    <scope>IDENTIFICATION</scope>
    <source>
        <tissue evidence="4">Young leaves</tissue>
    </source>
</reference>
<feature type="compositionally biased region" description="Low complexity" evidence="1">
    <location>
        <begin position="1"/>
        <end position="16"/>
    </location>
</feature>
<feature type="compositionally biased region" description="Low complexity" evidence="1">
    <location>
        <begin position="55"/>
        <end position="65"/>
    </location>
</feature>
<dbReference type="InterPro" id="IPR008889">
    <property type="entry name" value="VQ"/>
</dbReference>
<organism evidence="3 4">
    <name type="scientific">Phoenix dactylifera</name>
    <name type="common">Date palm</name>
    <dbReference type="NCBI Taxonomy" id="42345"/>
    <lineage>
        <taxon>Eukaryota</taxon>
        <taxon>Viridiplantae</taxon>
        <taxon>Streptophyta</taxon>
        <taxon>Embryophyta</taxon>
        <taxon>Tracheophyta</taxon>
        <taxon>Spermatophyta</taxon>
        <taxon>Magnoliopsida</taxon>
        <taxon>Liliopsida</taxon>
        <taxon>Arecaceae</taxon>
        <taxon>Coryphoideae</taxon>
        <taxon>Phoeniceae</taxon>
        <taxon>Phoenix</taxon>
    </lineage>
</organism>
<feature type="region of interest" description="Disordered" evidence="1">
    <location>
        <begin position="128"/>
        <end position="170"/>
    </location>
</feature>
<feature type="region of interest" description="Disordered" evidence="1">
    <location>
        <begin position="1"/>
        <end position="73"/>
    </location>
</feature>
<evidence type="ECO:0000256" key="1">
    <source>
        <dbReference type="SAM" id="MobiDB-lite"/>
    </source>
</evidence>
<accession>A0A8B7CBE5</accession>
<keyword evidence="3" id="KW-1185">Reference proteome</keyword>
<feature type="compositionally biased region" description="Polar residues" evidence="1">
    <location>
        <begin position="378"/>
        <end position="387"/>
    </location>
</feature>
<dbReference type="InterPro" id="IPR039609">
    <property type="entry name" value="VQ_15/22"/>
</dbReference>
<gene>
    <name evidence="4" type="primary">LOC103711263</name>
</gene>
<evidence type="ECO:0000313" key="4">
    <source>
        <dbReference type="RefSeq" id="XP_008795568.2"/>
    </source>
</evidence>
<feature type="compositionally biased region" description="Low complexity" evidence="1">
    <location>
        <begin position="128"/>
        <end position="153"/>
    </location>
</feature>
<feature type="region of interest" description="Disordered" evidence="1">
    <location>
        <begin position="372"/>
        <end position="394"/>
    </location>
</feature>
<dbReference type="Pfam" id="PF05678">
    <property type="entry name" value="VQ"/>
    <property type="match status" value="1"/>
</dbReference>
<dbReference type="RefSeq" id="XP_008795568.2">
    <property type="nucleotide sequence ID" value="XM_008797346.3"/>
</dbReference>
<dbReference type="PANTHER" id="PTHR33179:SF58">
    <property type="entry name" value="OS08G0409500 PROTEIN"/>
    <property type="match status" value="1"/>
</dbReference>
<feature type="domain" description="VQ" evidence="2">
    <location>
        <begin position="165"/>
        <end position="192"/>
    </location>
</feature>
<feature type="compositionally biased region" description="Pro residues" evidence="1">
    <location>
        <begin position="33"/>
        <end position="45"/>
    </location>
</feature>
<feature type="region of interest" description="Disordered" evidence="1">
    <location>
        <begin position="255"/>
        <end position="279"/>
    </location>
</feature>
<proteinExistence type="predicted"/>
<name>A0A8B7CBE5_PHODC</name>
<feature type="compositionally biased region" description="Basic residues" evidence="1">
    <location>
        <begin position="155"/>
        <end position="164"/>
    </location>
</feature>
<dbReference type="Proteomes" id="UP000228380">
    <property type="component" value="Chromosome 8"/>
</dbReference>
<dbReference type="GeneID" id="103711263"/>
<sequence>MDSTNSGSIQSSSSGDDYYDSRAEAISSSLNLPPQPPPPPPPPPSSSHHLHHHPSPSSFISLPPHVNIFPSTPPDPNPFNLDMTWARSLPPSSLLEHDCTILDGLTTTTTPSSSSSSKTMAVAALGRSLPSGSSSLNPSVQLPTQPAQPTATTRGSKKRPRASRRAPTTVLETDTSNFRAMVQEFTGFPAAPFISSPFSRPRLDLFPAATATVPAYPFGPLAQNLRAPLFAPISSSSSSMAHVAAYFSRNSVANANTSAASTRSNTSSRSTTSSNSYQLPSTVLQHPNLLHMKSPDFTFQSSLQPRAPPCHNSSTMPAFEASPPLGPSDLAAEGLGSLSAVEGLKLSRRADGFSGWADGLASEGRDRSQFRSAIGNYDNLQQVSNTTQRRDPRA</sequence>
<evidence type="ECO:0000313" key="3">
    <source>
        <dbReference type="Proteomes" id="UP000228380"/>
    </source>
</evidence>
<feature type="compositionally biased region" description="Low complexity" evidence="1">
    <location>
        <begin position="255"/>
        <end position="276"/>
    </location>
</feature>